<evidence type="ECO:0000313" key="4">
    <source>
        <dbReference type="EMBL" id="TLU73946.1"/>
    </source>
</evidence>
<evidence type="ECO:0000259" key="3">
    <source>
        <dbReference type="PROSITE" id="PS50110"/>
    </source>
</evidence>
<dbReference type="PANTHER" id="PTHR44591">
    <property type="entry name" value="STRESS RESPONSE REGULATOR PROTEIN 1"/>
    <property type="match status" value="1"/>
</dbReference>
<dbReference type="SMART" id="SM00448">
    <property type="entry name" value="REC"/>
    <property type="match status" value="1"/>
</dbReference>
<dbReference type="PROSITE" id="PS50110">
    <property type="entry name" value="RESPONSE_REGULATORY"/>
    <property type="match status" value="1"/>
</dbReference>
<evidence type="ECO:0000256" key="2">
    <source>
        <dbReference type="PROSITE-ProRule" id="PRU00169"/>
    </source>
</evidence>
<dbReference type="InterPro" id="IPR001789">
    <property type="entry name" value="Sig_transdc_resp-reg_receiver"/>
</dbReference>
<gene>
    <name evidence="4" type="ORF">FE263_01635</name>
</gene>
<protein>
    <submittedName>
        <fullName evidence="4">Response regulator</fullName>
    </submittedName>
</protein>
<dbReference type="Pfam" id="PF00072">
    <property type="entry name" value="Response_reg"/>
    <property type="match status" value="1"/>
</dbReference>
<dbReference type="OrthoDB" id="8019678at2"/>
<feature type="modified residue" description="4-aspartylphosphate" evidence="2">
    <location>
        <position position="71"/>
    </location>
</feature>
<comment type="caution">
    <text evidence="4">The sequence shown here is derived from an EMBL/GenBank/DDBJ whole genome shotgun (WGS) entry which is preliminary data.</text>
</comment>
<dbReference type="GO" id="GO:0000160">
    <property type="term" value="P:phosphorelay signal transduction system"/>
    <property type="evidence" value="ECO:0007669"/>
    <property type="project" value="InterPro"/>
</dbReference>
<dbReference type="SUPFAM" id="SSF52172">
    <property type="entry name" value="CheY-like"/>
    <property type="match status" value="1"/>
</dbReference>
<dbReference type="InterPro" id="IPR050595">
    <property type="entry name" value="Bact_response_regulator"/>
</dbReference>
<accession>A0A5R9JEW3</accession>
<dbReference type="Proteomes" id="UP000305654">
    <property type="component" value="Unassembled WGS sequence"/>
</dbReference>
<proteinExistence type="predicted"/>
<dbReference type="PANTHER" id="PTHR44591:SF3">
    <property type="entry name" value="RESPONSE REGULATORY DOMAIN-CONTAINING PROTEIN"/>
    <property type="match status" value="1"/>
</dbReference>
<dbReference type="CDD" id="cd00156">
    <property type="entry name" value="REC"/>
    <property type="match status" value="1"/>
</dbReference>
<sequence length="142" mass="15327">MAVFQRRTASGRPARNVRNPVILIVEDEDMIRAVAVAIFRSADFEVLEAGSGMAALMILQHRVDVDAAFLDVVMPSVPDGFTLARFIEATTPACAILLTSGTACPMASTLSTRTRFIGKPYDARQVVALVNDMIRSATLLSN</sequence>
<organism evidence="4 5">
    <name type="scientific">Lichenicoccus roseus</name>
    <dbReference type="NCBI Taxonomy" id="2683649"/>
    <lineage>
        <taxon>Bacteria</taxon>
        <taxon>Pseudomonadati</taxon>
        <taxon>Pseudomonadota</taxon>
        <taxon>Alphaproteobacteria</taxon>
        <taxon>Acetobacterales</taxon>
        <taxon>Acetobacteraceae</taxon>
        <taxon>Lichenicoccus</taxon>
    </lineage>
</organism>
<dbReference type="Gene3D" id="3.40.50.2300">
    <property type="match status" value="1"/>
</dbReference>
<dbReference type="AlphaFoldDB" id="A0A5R9JEW3"/>
<feature type="domain" description="Response regulatory" evidence="3">
    <location>
        <begin position="21"/>
        <end position="134"/>
    </location>
</feature>
<dbReference type="RefSeq" id="WP_138324199.1">
    <property type="nucleotide sequence ID" value="NZ_VCDI01000001.1"/>
</dbReference>
<evidence type="ECO:0000313" key="5">
    <source>
        <dbReference type="Proteomes" id="UP000305654"/>
    </source>
</evidence>
<name>A0A5R9JEW3_9PROT</name>
<reference evidence="4 5" key="1">
    <citation type="submission" date="2019-05" db="EMBL/GenBank/DDBJ databases">
        <authorList>
            <person name="Pankratov T."/>
            <person name="Grouzdev D."/>
        </authorList>
    </citation>
    <scope>NUCLEOTIDE SEQUENCE [LARGE SCALE GENOMIC DNA]</scope>
    <source>
        <strain evidence="4 5">KEBCLARHB70R</strain>
    </source>
</reference>
<keyword evidence="1 2" id="KW-0597">Phosphoprotein</keyword>
<dbReference type="InterPro" id="IPR011006">
    <property type="entry name" value="CheY-like_superfamily"/>
</dbReference>
<evidence type="ECO:0000256" key="1">
    <source>
        <dbReference type="ARBA" id="ARBA00022553"/>
    </source>
</evidence>
<dbReference type="EMBL" id="VCDI01000001">
    <property type="protein sequence ID" value="TLU73946.1"/>
    <property type="molecule type" value="Genomic_DNA"/>
</dbReference>
<keyword evidence="5" id="KW-1185">Reference proteome</keyword>